<dbReference type="InterPro" id="IPR003594">
    <property type="entry name" value="HATPase_dom"/>
</dbReference>
<dbReference type="EC" id="2.7.13.3" evidence="2"/>
<dbReference type="NCBIfam" id="TIGR00229">
    <property type="entry name" value="sensory_box"/>
    <property type="match status" value="2"/>
</dbReference>
<dbReference type="SUPFAM" id="SSF55874">
    <property type="entry name" value="ATPase domain of HSP90 chaperone/DNA topoisomerase II/histidine kinase"/>
    <property type="match status" value="1"/>
</dbReference>
<dbReference type="PROSITE" id="PS50113">
    <property type="entry name" value="PAC"/>
    <property type="match status" value="1"/>
</dbReference>
<evidence type="ECO:0000313" key="13">
    <source>
        <dbReference type="Proteomes" id="UP000537592"/>
    </source>
</evidence>
<feature type="transmembrane region" description="Helical" evidence="8">
    <location>
        <begin position="37"/>
        <end position="59"/>
    </location>
</feature>
<dbReference type="PANTHER" id="PTHR43711">
    <property type="entry name" value="TWO-COMPONENT HISTIDINE KINASE"/>
    <property type="match status" value="1"/>
</dbReference>
<keyword evidence="3" id="KW-0597">Phosphoprotein</keyword>
<dbReference type="InterPro" id="IPR036097">
    <property type="entry name" value="HisK_dim/P_sf"/>
</dbReference>
<dbReference type="Gene3D" id="3.30.450.20">
    <property type="entry name" value="PAS domain"/>
    <property type="match status" value="2"/>
</dbReference>
<dbReference type="Gene3D" id="1.10.287.130">
    <property type="match status" value="1"/>
</dbReference>
<evidence type="ECO:0000256" key="5">
    <source>
        <dbReference type="ARBA" id="ARBA00022777"/>
    </source>
</evidence>
<feature type="domain" description="Histidine kinase" evidence="9">
    <location>
        <begin position="556"/>
        <end position="775"/>
    </location>
</feature>
<evidence type="ECO:0000256" key="8">
    <source>
        <dbReference type="SAM" id="Phobius"/>
    </source>
</evidence>
<dbReference type="SUPFAM" id="SSF47384">
    <property type="entry name" value="Homodimeric domain of signal transducing histidine kinase"/>
    <property type="match status" value="1"/>
</dbReference>
<dbReference type="InterPro" id="IPR003661">
    <property type="entry name" value="HisK_dim/P_dom"/>
</dbReference>
<keyword evidence="13" id="KW-1185">Reference proteome</keyword>
<dbReference type="Proteomes" id="UP000537592">
    <property type="component" value="Unassembled WGS sequence"/>
</dbReference>
<dbReference type="SMART" id="SM00086">
    <property type="entry name" value="PAC"/>
    <property type="match status" value="1"/>
</dbReference>
<keyword evidence="8" id="KW-1133">Transmembrane helix</keyword>
<keyword evidence="4 12" id="KW-0808">Transferase</keyword>
<feature type="domain" description="PAS" evidence="10">
    <location>
        <begin position="381"/>
        <end position="421"/>
    </location>
</feature>
<dbReference type="Pfam" id="PF00512">
    <property type="entry name" value="HisKA"/>
    <property type="match status" value="1"/>
</dbReference>
<comment type="caution">
    <text evidence="12">The sequence shown here is derived from an EMBL/GenBank/DDBJ whole genome shotgun (WGS) entry which is preliminary data.</text>
</comment>
<dbReference type="GO" id="GO:0000155">
    <property type="term" value="F:phosphorelay sensor kinase activity"/>
    <property type="evidence" value="ECO:0007669"/>
    <property type="project" value="InterPro"/>
</dbReference>
<accession>A0A7W5Z1I2</accession>
<dbReference type="SUPFAM" id="SSF55785">
    <property type="entry name" value="PYP-like sensor domain (PAS domain)"/>
    <property type="match status" value="2"/>
</dbReference>
<evidence type="ECO:0000256" key="7">
    <source>
        <dbReference type="SAM" id="Coils"/>
    </source>
</evidence>
<dbReference type="Pfam" id="PF08447">
    <property type="entry name" value="PAS_3"/>
    <property type="match status" value="1"/>
</dbReference>
<dbReference type="PRINTS" id="PR00344">
    <property type="entry name" value="BCTRLSENSOR"/>
</dbReference>
<organism evidence="12 13">
    <name type="scientific">Pseudochelatococcus contaminans</name>
    <dbReference type="NCBI Taxonomy" id="1538103"/>
    <lineage>
        <taxon>Bacteria</taxon>
        <taxon>Pseudomonadati</taxon>
        <taxon>Pseudomonadota</taxon>
        <taxon>Alphaproteobacteria</taxon>
        <taxon>Hyphomicrobiales</taxon>
        <taxon>Chelatococcaceae</taxon>
        <taxon>Pseudochelatococcus</taxon>
    </lineage>
</organism>
<feature type="transmembrane region" description="Helical" evidence="8">
    <location>
        <begin position="222"/>
        <end position="239"/>
    </location>
</feature>
<evidence type="ECO:0000259" key="11">
    <source>
        <dbReference type="PROSITE" id="PS50113"/>
    </source>
</evidence>
<dbReference type="AlphaFoldDB" id="A0A7W5Z1I2"/>
<evidence type="ECO:0000259" key="9">
    <source>
        <dbReference type="PROSITE" id="PS50109"/>
    </source>
</evidence>
<evidence type="ECO:0000256" key="3">
    <source>
        <dbReference type="ARBA" id="ARBA00022553"/>
    </source>
</evidence>
<dbReference type="Gene3D" id="2.10.70.100">
    <property type="match status" value="1"/>
</dbReference>
<gene>
    <name evidence="12" type="ORF">FHS81_000327</name>
</gene>
<keyword evidence="6" id="KW-0902">Two-component regulatory system</keyword>
<dbReference type="PANTHER" id="PTHR43711:SF1">
    <property type="entry name" value="HISTIDINE KINASE 1"/>
    <property type="match status" value="1"/>
</dbReference>
<evidence type="ECO:0000256" key="1">
    <source>
        <dbReference type="ARBA" id="ARBA00000085"/>
    </source>
</evidence>
<evidence type="ECO:0000256" key="4">
    <source>
        <dbReference type="ARBA" id="ARBA00022679"/>
    </source>
</evidence>
<keyword evidence="7" id="KW-0175">Coiled coil</keyword>
<dbReference type="SMART" id="SM00091">
    <property type="entry name" value="PAS"/>
    <property type="match status" value="2"/>
</dbReference>
<reference evidence="12 13" key="1">
    <citation type="submission" date="2020-08" db="EMBL/GenBank/DDBJ databases">
        <title>Genomic Encyclopedia of Type Strains, Phase IV (KMG-IV): sequencing the most valuable type-strain genomes for metagenomic binning, comparative biology and taxonomic classification.</title>
        <authorList>
            <person name="Goeker M."/>
        </authorList>
    </citation>
    <scope>NUCLEOTIDE SEQUENCE [LARGE SCALE GENOMIC DNA]</scope>
    <source>
        <strain evidence="12 13">DSM 28760</strain>
    </source>
</reference>
<dbReference type="SMART" id="SM00388">
    <property type="entry name" value="HisKA"/>
    <property type="match status" value="1"/>
</dbReference>
<dbReference type="Gene3D" id="3.30.565.10">
    <property type="entry name" value="Histidine kinase-like ATPase, C-terminal domain"/>
    <property type="match status" value="1"/>
</dbReference>
<dbReference type="Pfam" id="PF02518">
    <property type="entry name" value="HATPase_c"/>
    <property type="match status" value="1"/>
</dbReference>
<evidence type="ECO:0000259" key="10">
    <source>
        <dbReference type="PROSITE" id="PS50112"/>
    </source>
</evidence>
<protein>
    <recommendedName>
        <fullName evidence="2">histidine kinase</fullName>
        <ecNumber evidence="2">2.7.13.3</ecNumber>
    </recommendedName>
</protein>
<dbReference type="RefSeq" id="WP_183750287.1">
    <property type="nucleotide sequence ID" value="NZ_JACICC010000001.1"/>
</dbReference>
<proteinExistence type="predicted"/>
<comment type="catalytic activity">
    <reaction evidence="1">
        <text>ATP + protein L-histidine = ADP + protein N-phospho-L-histidine.</text>
        <dbReference type="EC" id="2.7.13.3"/>
    </reaction>
</comment>
<feature type="domain" description="PAC" evidence="11">
    <location>
        <begin position="329"/>
        <end position="380"/>
    </location>
</feature>
<keyword evidence="8" id="KW-0472">Membrane</keyword>
<dbReference type="PROSITE" id="PS50112">
    <property type="entry name" value="PAS"/>
    <property type="match status" value="1"/>
</dbReference>
<evidence type="ECO:0000256" key="6">
    <source>
        <dbReference type="ARBA" id="ARBA00023012"/>
    </source>
</evidence>
<dbReference type="InterPro" id="IPR004358">
    <property type="entry name" value="Sig_transdc_His_kin-like_C"/>
</dbReference>
<evidence type="ECO:0000256" key="2">
    <source>
        <dbReference type="ARBA" id="ARBA00012438"/>
    </source>
</evidence>
<dbReference type="InterPro" id="IPR000700">
    <property type="entry name" value="PAS-assoc_C"/>
</dbReference>
<evidence type="ECO:0000313" key="12">
    <source>
        <dbReference type="EMBL" id="MBB3808273.1"/>
    </source>
</evidence>
<name>A0A7W5Z1I2_9HYPH</name>
<dbReference type="CDD" id="cd00130">
    <property type="entry name" value="PAS"/>
    <property type="match status" value="1"/>
</dbReference>
<dbReference type="CDD" id="cd16922">
    <property type="entry name" value="HATPase_EvgS-ArcB-TorS-like"/>
    <property type="match status" value="1"/>
</dbReference>
<dbReference type="InterPro" id="IPR036890">
    <property type="entry name" value="HATPase_C_sf"/>
</dbReference>
<dbReference type="InterPro" id="IPR013655">
    <property type="entry name" value="PAS_fold_3"/>
</dbReference>
<dbReference type="SMART" id="SM00387">
    <property type="entry name" value="HATPase_c"/>
    <property type="match status" value="1"/>
</dbReference>
<dbReference type="InterPro" id="IPR035965">
    <property type="entry name" value="PAS-like_dom_sf"/>
</dbReference>
<dbReference type="PROSITE" id="PS50109">
    <property type="entry name" value="HIS_KIN"/>
    <property type="match status" value="1"/>
</dbReference>
<dbReference type="InterPro" id="IPR001610">
    <property type="entry name" value="PAC"/>
</dbReference>
<feature type="coiled-coil region" evidence="7">
    <location>
        <begin position="494"/>
        <end position="549"/>
    </location>
</feature>
<dbReference type="InterPro" id="IPR005467">
    <property type="entry name" value="His_kinase_dom"/>
</dbReference>
<keyword evidence="5 12" id="KW-0418">Kinase</keyword>
<dbReference type="CDD" id="cd00082">
    <property type="entry name" value="HisKA"/>
    <property type="match status" value="1"/>
</dbReference>
<dbReference type="EMBL" id="JACICC010000001">
    <property type="protein sequence ID" value="MBB3808273.1"/>
    <property type="molecule type" value="Genomic_DNA"/>
</dbReference>
<dbReference type="InterPro" id="IPR050736">
    <property type="entry name" value="Sensor_HK_Regulatory"/>
</dbReference>
<sequence>MARAEAASVPVRAGTVLGVTRSSGRLSHYDFAAMEPWLRLAVPVLLVFFLVALLAGAIVHGINSRNQAMSSATKEVDLVASLAAADIALQLAVRSPGGEAAHAGNAQAYIVAKTARDIIERLVTAGSLINGRLLAVTDQSGSIAAASISDFEGLKLGKILGARQPLTTFADRAGVLHIQLPDGQQALATVRNLPGGGQVAVFQTEVDALADWRADIISQSTMLAAAAFVLLAMTAAYFMQTRRARTAEEVCDKVRERVDAALDRGRCGLWDWDIARGRLYWSDSMYDILGYERRDEFMSFGEMNKLVHPDDADLYTMADMIASNRATSIDHDFRIMNAAGKWVWIKARAQVVEDRGDGPHLVGIAVDITEQRRLAELTATADMRLREAVETISEAFVLWDANNRLVTCNSKFQRLHGLSADAAAPGTLYEDLMRLGTLPPVKTELMDQTRLANGRGSGARTFEAQLTDGRWLQINERRTRDGGYVSVGTDITALKNHEEKLMESERRLIATVADLKRSRQKLETQARQLADLAERYLEQKAEAETANRAKAEFLANMSHELRTPLNAIIGFSELMESGIFGDLGNDKYNEYCRDIKQSGRYLLGVISDILDMSRIEAGRINLQPEALEVDSVMREAARAIARDAELKRLTLSVETLPDAAINADPKALSQILGHVLRNAVKFTPEDGRVTLRARVSGANIHLYVEDTGIGIPAEALKKLGRPFEQVETEFARSYKGSGLGLAIARSLAELHGGALRIRSSVGNGTVVMIGLPAADAERRQAA</sequence>
<dbReference type="Pfam" id="PF12860">
    <property type="entry name" value="PAS_7"/>
    <property type="match status" value="1"/>
</dbReference>
<dbReference type="InterPro" id="IPR000014">
    <property type="entry name" value="PAS"/>
</dbReference>
<keyword evidence="8" id="KW-0812">Transmembrane</keyword>